<feature type="transmembrane region" description="Helical" evidence="1">
    <location>
        <begin position="12"/>
        <end position="31"/>
    </location>
</feature>
<organism evidence="3 4">
    <name type="scientific">Flavobacterium profundi</name>
    <dbReference type="NCBI Taxonomy" id="1774945"/>
    <lineage>
        <taxon>Bacteria</taxon>
        <taxon>Pseudomonadati</taxon>
        <taxon>Bacteroidota</taxon>
        <taxon>Flavobacteriia</taxon>
        <taxon>Flavobacteriales</taxon>
        <taxon>Flavobacteriaceae</taxon>
        <taxon>Flavobacterium</taxon>
    </lineage>
</organism>
<evidence type="ECO:0000313" key="3">
    <source>
        <dbReference type="EMBL" id="MVO09950.1"/>
    </source>
</evidence>
<proteinExistence type="predicted"/>
<gene>
    <name evidence="3" type="ORF">GOQ30_12335</name>
</gene>
<keyword evidence="1" id="KW-0812">Transmembrane</keyword>
<dbReference type="Proteomes" id="UP000431264">
    <property type="component" value="Unassembled WGS sequence"/>
</dbReference>
<sequence length="148" mass="16865">MIYKSCISTANKIIFGFVFFILILATIPIFYCNDLTSFIVVVSINLAALFFLAWILFDTEYSIDKTHLYCKSGPFQKKIAIASIQKISHHKGVLVPVMLKLALSHEGLIISYNTYDEIYISPENQVEFLEILQKSNPNIKIIPTKNEL</sequence>
<dbReference type="InterPro" id="IPR009589">
    <property type="entry name" value="PH_YyaB-like"/>
</dbReference>
<keyword evidence="1" id="KW-1133">Transmembrane helix</keyword>
<dbReference type="RefSeq" id="WP_140998320.1">
    <property type="nucleotide sequence ID" value="NZ_VDCZ01000009.1"/>
</dbReference>
<reference evidence="4" key="1">
    <citation type="submission" date="2019-05" db="EMBL/GenBank/DDBJ databases">
        <title>Flavobacterium profundi sp. nov., isolated from a deep-sea seamount.</title>
        <authorList>
            <person name="Zhang D.-C."/>
        </authorList>
    </citation>
    <scope>NUCLEOTIDE SEQUENCE [LARGE SCALE GENOMIC DNA]</scope>
    <source>
        <strain evidence="4">TP390</strain>
    </source>
</reference>
<accession>A0A6I4ISV9</accession>
<keyword evidence="4" id="KW-1185">Reference proteome</keyword>
<dbReference type="EMBL" id="WQLW01000009">
    <property type="protein sequence ID" value="MVO09950.1"/>
    <property type="molecule type" value="Genomic_DNA"/>
</dbReference>
<dbReference type="OrthoDB" id="1437824at2"/>
<dbReference type="AlphaFoldDB" id="A0A6I4ISV9"/>
<comment type="caution">
    <text evidence="3">The sequence shown here is derived from an EMBL/GenBank/DDBJ whole genome shotgun (WGS) entry which is preliminary data.</text>
</comment>
<dbReference type="GO" id="GO:0030153">
    <property type="term" value="P:bacteriocin immunity"/>
    <property type="evidence" value="ECO:0007669"/>
    <property type="project" value="InterPro"/>
</dbReference>
<keyword evidence="1" id="KW-0472">Membrane</keyword>
<protein>
    <recommendedName>
        <fullName evidence="2">Uncharacterized protein YyaB-like PH domain-containing protein</fullName>
    </recommendedName>
</protein>
<evidence type="ECO:0000256" key="1">
    <source>
        <dbReference type="SAM" id="Phobius"/>
    </source>
</evidence>
<feature type="domain" description="Uncharacterized protein YyaB-like PH" evidence="2">
    <location>
        <begin position="59"/>
        <end position="136"/>
    </location>
</feature>
<feature type="transmembrane region" description="Helical" evidence="1">
    <location>
        <begin position="37"/>
        <end position="57"/>
    </location>
</feature>
<evidence type="ECO:0000313" key="4">
    <source>
        <dbReference type="Proteomes" id="UP000431264"/>
    </source>
</evidence>
<name>A0A6I4ISV9_9FLAO</name>
<evidence type="ECO:0000259" key="2">
    <source>
        <dbReference type="Pfam" id="PF06713"/>
    </source>
</evidence>
<dbReference type="Pfam" id="PF06713">
    <property type="entry name" value="bPH_4"/>
    <property type="match status" value="1"/>
</dbReference>